<keyword evidence="2" id="KW-1185">Reference proteome</keyword>
<sequence length="181" mass="20805">MLKTRISTACHTSNIFTPWSLYRYRKLPILKRDHWLIRTAASYLVCGNPEAVNENPRDDDAGKRRPPVLGLTPLELPDVSFIIKERMSWTLRYFKESTKQHQILPQVWAPVRSGNQYVTTSGQPFVFGPQSNGLHQYRTVSLMNMFSVDGECDGPLGLPGRVFSQKLLEWTPNVQYYSSKE</sequence>
<accession>A0AAD3SQ86</accession>
<dbReference type="PANTHER" id="PTHR32002:SF35">
    <property type="entry name" value="PROTEIN NLP6"/>
    <property type="match status" value="1"/>
</dbReference>
<name>A0AAD3SQ86_NEPGR</name>
<gene>
    <name evidence="1" type="ORF">Nepgr_017344</name>
</gene>
<dbReference type="GO" id="GO:0003700">
    <property type="term" value="F:DNA-binding transcription factor activity"/>
    <property type="evidence" value="ECO:0007669"/>
    <property type="project" value="InterPro"/>
</dbReference>
<proteinExistence type="predicted"/>
<protein>
    <submittedName>
        <fullName evidence="1">Uncharacterized protein</fullName>
    </submittedName>
</protein>
<organism evidence="1 2">
    <name type="scientific">Nepenthes gracilis</name>
    <name type="common">Slender pitcher plant</name>
    <dbReference type="NCBI Taxonomy" id="150966"/>
    <lineage>
        <taxon>Eukaryota</taxon>
        <taxon>Viridiplantae</taxon>
        <taxon>Streptophyta</taxon>
        <taxon>Embryophyta</taxon>
        <taxon>Tracheophyta</taxon>
        <taxon>Spermatophyta</taxon>
        <taxon>Magnoliopsida</taxon>
        <taxon>eudicotyledons</taxon>
        <taxon>Gunneridae</taxon>
        <taxon>Pentapetalae</taxon>
        <taxon>Caryophyllales</taxon>
        <taxon>Nepenthaceae</taxon>
        <taxon>Nepenthes</taxon>
    </lineage>
</organism>
<dbReference type="EMBL" id="BSYO01000015">
    <property type="protein sequence ID" value="GMH15503.1"/>
    <property type="molecule type" value="Genomic_DNA"/>
</dbReference>
<dbReference type="PANTHER" id="PTHR32002">
    <property type="entry name" value="PROTEIN NLP8"/>
    <property type="match status" value="1"/>
</dbReference>
<dbReference type="Proteomes" id="UP001279734">
    <property type="component" value="Unassembled WGS sequence"/>
</dbReference>
<reference evidence="1" key="1">
    <citation type="submission" date="2023-05" db="EMBL/GenBank/DDBJ databases">
        <title>Nepenthes gracilis genome sequencing.</title>
        <authorList>
            <person name="Fukushima K."/>
        </authorList>
    </citation>
    <scope>NUCLEOTIDE SEQUENCE</scope>
    <source>
        <strain evidence="1">SING2019-196</strain>
    </source>
</reference>
<evidence type="ECO:0000313" key="2">
    <source>
        <dbReference type="Proteomes" id="UP001279734"/>
    </source>
</evidence>
<dbReference type="AlphaFoldDB" id="A0AAD3SQ86"/>
<comment type="caution">
    <text evidence="1">The sequence shown here is derived from an EMBL/GenBank/DDBJ whole genome shotgun (WGS) entry which is preliminary data.</text>
</comment>
<evidence type="ECO:0000313" key="1">
    <source>
        <dbReference type="EMBL" id="GMH15503.1"/>
    </source>
</evidence>
<dbReference type="InterPro" id="IPR045012">
    <property type="entry name" value="NLP"/>
</dbReference>